<dbReference type="InParanoid" id="W2S0X7"/>
<dbReference type="Pfam" id="PF09779">
    <property type="entry name" value="Ima1_N"/>
    <property type="match status" value="1"/>
</dbReference>
<sequence>MPVSLRKRLYCHYCGKKSNQTNLRRFQCEHCLAVNYLDENGEITDPPAEVTGTSAQYARLAPVASNSIFCNTCLKNQDILARLIADYIPDEDDPNYHAAVAGLGAFRERIEQDYPQCCALCEPRAQAQLRAATKTAKSDNMLRNLQKTRLKRAGQSLEWRPLVITGAGFGYFASNFTQLLWHFLGAQGGSQPMFRSALQCLTGWPAPMKCQEEASALLPVAMFVGFACSWWNPKWRHKLEAREGRLVGLGEYYAIQVLVLVCRMVAWTVLTDFAIEARLRTMIHCISLIVLLILTVSGLFVVKLDSSPLINWEYQPPRLVSESQFAPPPAQEAPSFPVNNLAAPPQQHLRPWRPPTPPTENADAMDWTPSHSFKPRQLKPRDAGTSPFHGKLPTLSGGLRNQETKQSIGLPPGFFDKRDPLSAKGPPQLILAEPKFFPATVDTGLENMFGQVFSLADTGRHPAPANPGFAQVPSSRESYATPVARTPESTASTTSNIALFSAAMLFILLVAWLLSGHLLIAIPDLRVYVLGCAALVPAFRIINPVVIPSITFLGETVTIGALAAMVTTGENEAIVKLGAGALAFLVAQELFFLSQRPQSPSSSGKPTALLPQSPSQLAERPTEPNGSRPQAAMSPALGFDRKGSGDTMSSEASNSSTSTAPDWKTPKIARTSRRRESNFGMNGLRL</sequence>
<keyword evidence="5" id="KW-0539">Nucleus</keyword>
<dbReference type="GO" id="GO:0034506">
    <property type="term" value="C:chromosome, centromeric core domain"/>
    <property type="evidence" value="ECO:0007669"/>
    <property type="project" value="TreeGrafter"/>
</dbReference>
<keyword evidence="3 7" id="KW-1133">Transmembrane helix</keyword>
<dbReference type="GO" id="GO:0005637">
    <property type="term" value="C:nuclear inner membrane"/>
    <property type="evidence" value="ECO:0007669"/>
    <property type="project" value="UniProtKB-SubCell"/>
</dbReference>
<feature type="domain" description="Ima1 N-terminal" evidence="8">
    <location>
        <begin position="10"/>
        <end position="124"/>
    </location>
</feature>
<dbReference type="PANTHER" id="PTHR28538:SF1">
    <property type="entry name" value="INTEGRAL INNER NUCLEAR MEMBRANE PROTEIN IMA1"/>
    <property type="match status" value="1"/>
</dbReference>
<dbReference type="GO" id="GO:0034992">
    <property type="term" value="C:microtubule organizing center attachment site"/>
    <property type="evidence" value="ECO:0007669"/>
    <property type="project" value="TreeGrafter"/>
</dbReference>
<feature type="compositionally biased region" description="Low complexity" evidence="6">
    <location>
        <begin position="649"/>
        <end position="660"/>
    </location>
</feature>
<organism evidence="9 10">
    <name type="scientific">Cyphellophora europaea (strain CBS 101466)</name>
    <name type="common">Phialophora europaea</name>
    <dbReference type="NCBI Taxonomy" id="1220924"/>
    <lineage>
        <taxon>Eukaryota</taxon>
        <taxon>Fungi</taxon>
        <taxon>Dikarya</taxon>
        <taxon>Ascomycota</taxon>
        <taxon>Pezizomycotina</taxon>
        <taxon>Eurotiomycetes</taxon>
        <taxon>Chaetothyriomycetidae</taxon>
        <taxon>Chaetothyriales</taxon>
        <taxon>Cyphellophoraceae</taxon>
        <taxon>Cyphellophora</taxon>
    </lineage>
</organism>
<evidence type="ECO:0000256" key="5">
    <source>
        <dbReference type="ARBA" id="ARBA00023242"/>
    </source>
</evidence>
<feature type="transmembrane region" description="Helical" evidence="7">
    <location>
        <begin position="214"/>
        <end position="232"/>
    </location>
</feature>
<dbReference type="EMBL" id="KB822718">
    <property type="protein sequence ID" value="ETN42327.1"/>
    <property type="molecule type" value="Genomic_DNA"/>
</dbReference>
<dbReference type="InterPro" id="IPR018617">
    <property type="entry name" value="Ima1_N"/>
</dbReference>
<keyword evidence="10" id="KW-1185">Reference proteome</keyword>
<dbReference type="PANTHER" id="PTHR28538">
    <property type="entry name" value="INTEGRAL INNER NUCLEAR MEMBRANE PROTEIN IMA1"/>
    <property type="match status" value="1"/>
</dbReference>
<feature type="region of interest" description="Disordered" evidence="6">
    <location>
        <begin position="323"/>
        <end position="411"/>
    </location>
</feature>
<dbReference type="GO" id="GO:0044732">
    <property type="term" value="C:mitotic spindle pole body"/>
    <property type="evidence" value="ECO:0007669"/>
    <property type="project" value="TreeGrafter"/>
</dbReference>
<dbReference type="InterPro" id="IPR042321">
    <property type="entry name" value="Ima1"/>
</dbReference>
<name>W2S0X7_CYPE1</name>
<evidence type="ECO:0000259" key="8">
    <source>
        <dbReference type="Pfam" id="PF09779"/>
    </source>
</evidence>
<evidence type="ECO:0000256" key="3">
    <source>
        <dbReference type="ARBA" id="ARBA00022989"/>
    </source>
</evidence>
<dbReference type="Proteomes" id="UP000030752">
    <property type="component" value="Unassembled WGS sequence"/>
</dbReference>
<dbReference type="AlphaFoldDB" id="W2S0X7"/>
<keyword evidence="2 7" id="KW-0812">Transmembrane</keyword>
<keyword evidence="4 7" id="KW-0472">Membrane</keyword>
<feature type="region of interest" description="Disordered" evidence="6">
    <location>
        <begin position="597"/>
        <end position="686"/>
    </location>
</feature>
<evidence type="ECO:0000256" key="2">
    <source>
        <dbReference type="ARBA" id="ARBA00022692"/>
    </source>
</evidence>
<dbReference type="STRING" id="1220924.W2S0X7"/>
<dbReference type="RefSeq" id="XP_008714063.1">
    <property type="nucleotide sequence ID" value="XM_008715841.1"/>
</dbReference>
<comment type="subcellular location">
    <subcellularLocation>
        <location evidence="1">Nucleus inner membrane</location>
        <topology evidence="1">Multi-pass membrane protein</topology>
    </subcellularLocation>
</comment>
<feature type="transmembrane region" description="Helical" evidence="7">
    <location>
        <begin position="252"/>
        <end position="270"/>
    </location>
</feature>
<feature type="transmembrane region" description="Helical" evidence="7">
    <location>
        <begin position="527"/>
        <end position="553"/>
    </location>
</feature>
<evidence type="ECO:0000256" key="1">
    <source>
        <dbReference type="ARBA" id="ARBA00004473"/>
    </source>
</evidence>
<protein>
    <recommendedName>
        <fullName evidence="8">Ima1 N-terminal domain-containing protein</fullName>
    </recommendedName>
</protein>
<reference evidence="9 10" key="1">
    <citation type="submission" date="2013-03" db="EMBL/GenBank/DDBJ databases">
        <title>The Genome Sequence of Phialophora europaea CBS 101466.</title>
        <authorList>
            <consortium name="The Broad Institute Genomics Platform"/>
            <person name="Cuomo C."/>
            <person name="de Hoog S."/>
            <person name="Gorbushina A."/>
            <person name="Walker B."/>
            <person name="Young S.K."/>
            <person name="Zeng Q."/>
            <person name="Gargeya S."/>
            <person name="Fitzgerald M."/>
            <person name="Haas B."/>
            <person name="Abouelleil A."/>
            <person name="Allen A.W."/>
            <person name="Alvarado L."/>
            <person name="Arachchi H.M."/>
            <person name="Berlin A.M."/>
            <person name="Chapman S.B."/>
            <person name="Gainer-Dewar J."/>
            <person name="Goldberg J."/>
            <person name="Griggs A."/>
            <person name="Gujja S."/>
            <person name="Hansen M."/>
            <person name="Howarth C."/>
            <person name="Imamovic A."/>
            <person name="Ireland A."/>
            <person name="Larimer J."/>
            <person name="McCowan C."/>
            <person name="Murphy C."/>
            <person name="Pearson M."/>
            <person name="Poon T.W."/>
            <person name="Priest M."/>
            <person name="Roberts A."/>
            <person name="Saif S."/>
            <person name="Shea T."/>
            <person name="Sisk P."/>
            <person name="Sykes S."/>
            <person name="Wortman J."/>
            <person name="Nusbaum C."/>
            <person name="Birren B."/>
        </authorList>
    </citation>
    <scope>NUCLEOTIDE SEQUENCE [LARGE SCALE GENOMIC DNA]</scope>
    <source>
        <strain evidence="9 10">CBS 101466</strain>
    </source>
</reference>
<gene>
    <name evidence="9" type="ORF">HMPREF1541_01481</name>
</gene>
<evidence type="ECO:0000313" key="9">
    <source>
        <dbReference type="EMBL" id="ETN42327.1"/>
    </source>
</evidence>
<evidence type="ECO:0000256" key="7">
    <source>
        <dbReference type="SAM" id="Phobius"/>
    </source>
</evidence>
<proteinExistence type="predicted"/>
<dbReference type="VEuPathDB" id="FungiDB:HMPREF1541_01481"/>
<evidence type="ECO:0000256" key="6">
    <source>
        <dbReference type="SAM" id="MobiDB-lite"/>
    </source>
</evidence>
<feature type="transmembrane region" description="Helical" evidence="7">
    <location>
        <begin position="497"/>
        <end position="520"/>
    </location>
</feature>
<dbReference type="GeneID" id="19968820"/>
<evidence type="ECO:0000313" key="10">
    <source>
        <dbReference type="Proteomes" id="UP000030752"/>
    </source>
</evidence>
<evidence type="ECO:0000256" key="4">
    <source>
        <dbReference type="ARBA" id="ARBA00023136"/>
    </source>
</evidence>
<accession>W2S0X7</accession>
<dbReference type="HOGENOM" id="CLU_349502_0_0_1"/>
<dbReference type="eggNOG" id="KOG4623">
    <property type="taxonomic scope" value="Eukaryota"/>
</dbReference>
<feature type="transmembrane region" description="Helical" evidence="7">
    <location>
        <begin position="282"/>
        <end position="302"/>
    </location>
</feature>
<dbReference type="GO" id="GO:0071765">
    <property type="term" value="P:nuclear inner membrane organization"/>
    <property type="evidence" value="ECO:0007669"/>
    <property type="project" value="InterPro"/>
</dbReference>
<feature type="compositionally biased region" description="Polar residues" evidence="6">
    <location>
        <begin position="597"/>
        <end position="616"/>
    </location>
</feature>
<dbReference type="OrthoDB" id="5966927at2759"/>